<keyword evidence="3" id="KW-1185">Reference proteome</keyword>
<accession>A0A543F640</accession>
<organism evidence="2 3">
    <name type="scientific">Nocardia bhagyanarayanae</name>
    <dbReference type="NCBI Taxonomy" id="1215925"/>
    <lineage>
        <taxon>Bacteria</taxon>
        <taxon>Bacillati</taxon>
        <taxon>Actinomycetota</taxon>
        <taxon>Actinomycetes</taxon>
        <taxon>Mycobacteriales</taxon>
        <taxon>Nocardiaceae</taxon>
        <taxon>Nocardia</taxon>
    </lineage>
</organism>
<gene>
    <name evidence="2" type="ORF">FB390_0891</name>
</gene>
<comment type="caution">
    <text evidence="2">The sequence shown here is derived from an EMBL/GenBank/DDBJ whole genome shotgun (WGS) entry which is preliminary data.</text>
</comment>
<reference evidence="2 3" key="1">
    <citation type="submission" date="2019-06" db="EMBL/GenBank/DDBJ databases">
        <title>Sequencing the genomes of 1000 actinobacteria strains.</title>
        <authorList>
            <person name="Klenk H.-P."/>
        </authorList>
    </citation>
    <scope>NUCLEOTIDE SEQUENCE [LARGE SCALE GENOMIC DNA]</scope>
    <source>
        <strain evidence="2 3">DSM 103495</strain>
    </source>
</reference>
<dbReference type="EMBL" id="VFPG01000001">
    <property type="protein sequence ID" value="TQM29297.1"/>
    <property type="molecule type" value="Genomic_DNA"/>
</dbReference>
<sequence length="110" mass="12175">MLLRCDGKPFATVVRYGYETPWVTGELRADDPEEFDRFDRAGALERIRRISWTATSSGAGDVAGARKPRPRRTRQLARLTAETTARSEAVVIEVAMPTPQTTLSPTAHST</sequence>
<evidence type="ECO:0000313" key="3">
    <source>
        <dbReference type="Proteomes" id="UP000316331"/>
    </source>
</evidence>
<name>A0A543F640_9NOCA</name>
<evidence type="ECO:0000256" key="1">
    <source>
        <dbReference type="SAM" id="MobiDB-lite"/>
    </source>
</evidence>
<feature type="region of interest" description="Disordered" evidence="1">
    <location>
        <begin position="57"/>
        <end position="80"/>
    </location>
</feature>
<feature type="compositionally biased region" description="Basic residues" evidence="1">
    <location>
        <begin position="66"/>
        <end position="75"/>
    </location>
</feature>
<proteinExistence type="predicted"/>
<evidence type="ECO:0000313" key="2">
    <source>
        <dbReference type="EMBL" id="TQM29297.1"/>
    </source>
</evidence>
<dbReference type="Proteomes" id="UP000316331">
    <property type="component" value="Unassembled WGS sequence"/>
</dbReference>
<protein>
    <submittedName>
        <fullName evidence="2">Uncharacterized protein</fullName>
    </submittedName>
</protein>
<dbReference type="AlphaFoldDB" id="A0A543F640"/>